<dbReference type="AlphaFoldDB" id="A0AAE0J3N7"/>
<sequence length="245" mass="26648">MNMENISHDLRNPAMTSTIDMLRGTEKLVPPLSMAISIPPFERHHIPNHGERTLLLFPTENEGKVQILLRGFNKQQPPGSTDPLLYRTVPVESNVGEQPYNEAGVEGARNRISNGLRKFLATPEQQSYLEANKIGTVMVACIENFIQTVGVDRPTDFGVVVILNASTGEAVAAISKGVTVAPEYVEHARSLGVQDGNVDHGLVTVGNVLAANVPGLDKADWHAVVAGRSRYDILDEAIDGLRVPW</sequence>
<evidence type="ECO:0000313" key="1">
    <source>
        <dbReference type="EMBL" id="KAK3335950.1"/>
    </source>
</evidence>
<gene>
    <name evidence="1" type="ORF">B0T19DRAFT_24169</name>
</gene>
<keyword evidence="2" id="KW-1185">Reference proteome</keyword>
<dbReference type="SUPFAM" id="SSF52972">
    <property type="entry name" value="ITPase-like"/>
    <property type="match status" value="1"/>
</dbReference>
<dbReference type="Gene3D" id="3.90.950.10">
    <property type="match status" value="1"/>
</dbReference>
<organism evidence="1 2">
    <name type="scientific">Cercophora scortea</name>
    <dbReference type="NCBI Taxonomy" id="314031"/>
    <lineage>
        <taxon>Eukaryota</taxon>
        <taxon>Fungi</taxon>
        <taxon>Dikarya</taxon>
        <taxon>Ascomycota</taxon>
        <taxon>Pezizomycotina</taxon>
        <taxon>Sordariomycetes</taxon>
        <taxon>Sordariomycetidae</taxon>
        <taxon>Sordariales</taxon>
        <taxon>Lasiosphaeriaceae</taxon>
        <taxon>Cercophora</taxon>
    </lineage>
</organism>
<evidence type="ECO:0000313" key="2">
    <source>
        <dbReference type="Proteomes" id="UP001286456"/>
    </source>
</evidence>
<comment type="caution">
    <text evidence="1">The sequence shown here is derived from an EMBL/GenBank/DDBJ whole genome shotgun (WGS) entry which is preliminary data.</text>
</comment>
<dbReference type="Proteomes" id="UP001286456">
    <property type="component" value="Unassembled WGS sequence"/>
</dbReference>
<reference evidence="1" key="2">
    <citation type="submission" date="2023-06" db="EMBL/GenBank/DDBJ databases">
        <authorList>
            <consortium name="Lawrence Berkeley National Laboratory"/>
            <person name="Haridas S."/>
            <person name="Hensen N."/>
            <person name="Bonometti L."/>
            <person name="Westerberg I."/>
            <person name="Brannstrom I.O."/>
            <person name="Guillou S."/>
            <person name="Cros-Aarteil S."/>
            <person name="Calhoun S."/>
            <person name="Kuo A."/>
            <person name="Mondo S."/>
            <person name="Pangilinan J."/>
            <person name="Riley R."/>
            <person name="Labutti K."/>
            <person name="Andreopoulos B."/>
            <person name="Lipzen A."/>
            <person name="Chen C."/>
            <person name="Yanf M."/>
            <person name="Daum C."/>
            <person name="Ng V."/>
            <person name="Clum A."/>
            <person name="Steindorff A."/>
            <person name="Ohm R."/>
            <person name="Martin F."/>
            <person name="Silar P."/>
            <person name="Natvig D."/>
            <person name="Lalanne C."/>
            <person name="Gautier V."/>
            <person name="Ament-Velasquez S.L."/>
            <person name="Kruys A."/>
            <person name="Hutchinson M.I."/>
            <person name="Powell A.J."/>
            <person name="Barry K."/>
            <person name="Miller A.N."/>
            <person name="Grigoriev I.V."/>
            <person name="Debuchy R."/>
            <person name="Gladieux P."/>
            <person name="Thoren M.H."/>
            <person name="Johannesson H."/>
        </authorList>
    </citation>
    <scope>NUCLEOTIDE SEQUENCE</scope>
    <source>
        <strain evidence="1">SMH4131-1</strain>
    </source>
</reference>
<name>A0AAE0J3N7_9PEZI</name>
<reference evidence="1" key="1">
    <citation type="journal article" date="2023" name="Mol. Phylogenet. Evol.">
        <title>Genome-scale phylogeny and comparative genomics of the fungal order Sordariales.</title>
        <authorList>
            <person name="Hensen N."/>
            <person name="Bonometti L."/>
            <person name="Westerberg I."/>
            <person name="Brannstrom I.O."/>
            <person name="Guillou S."/>
            <person name="Cros-Aarteil S."/>
            <person name="Calhoun S."/>
            <person name="Haridas S."/>
            <person name="Kuo A."/>
            <person name="Mondo S."/>
            <person name="Pangilinan J."/>
            <person name="Riley R."/>
            <person name="LaButti K."/>
            <person name="Andreopoulos B."/>
            <person name="Lipzen A."/>
            <person name="Chen C."/>
            <person name="Yan M."/>
            <person name="Daum C."/>
            <person name="Ng V."/>
            <person name="Clum A."/>
            <person name="Steindorff A."/>
            <person name="Ohm R.A."/>
            <person name="Martin F."/>
            <person name="Silar P."/>
            <person name="Natvig D.O."/>
            <person name="Lalanne C."/>
            <person name="Gautier V."/>
            <person name="Ament-Velasquez S.L."/>
            <person name="Kruys A."/>
            <person name="Hutchinson M.I."/>
            <person name="Powell A.J."/>
            <person name="Barry K."/>
            <person name="Miller A.N."/>
            <person name="Grigoriev I.V."/>
            <person name="Debuchy R."/>
            <person name="Gladieux P."/>
            <person name="Hiltunen Thoren M."/>
            <person name="Johannesson H."/>
        </authorList>
    </citation>
    <scope>NUCLEOTIDE SEQUENCE</scope>
    <source>
        <strain evidence="1">SMH4131-1</strain>
    </source>
</reference>
<proteinExistence type="predicted"/>
<dbReference type="InterPro" id="IPR029001">
    <property type="entry name" value="ITPase-like_fam"/>
</dbReference>
<accession>A0AAE0J3N7</accession>
<dbReference type="EMBL" id="JAUEPO010000001">
    <property type="protein sequence ID" value="KAK3335950.1"/>
    <property type="molecule type" value="Genomic_DNA"/>
</dbReference>
<protein>
    <submittedName>
        <fullName evidence="1">Uncharacterized protein</fullName>
    </submittedName>
</protein>